<dbReference type="Proteomes" id="UP000645610">
    <property type="component" value="Unassembled WGS sequence"/>
</dbReference>
<protein>
    <submittedName>
        <fullName evidence="1">Carboxypeptidase-like regulatory domain-containing protein</fullName>
    </submittedName>
</protein>
<gene>
    <name evidence="1" type="ORF">I2I01_07585</name>
</gene>
<reference evidence="1 2" key="1">
    <citation type="submission" date="2020-11" db="EMBL/GenBank/DDBJ databases">
        <authorList>
            <person name="Kim M.K."/>
        </authorList>
    </citation>
    <scope>NUCLEOTIDE SEQUENCE [LARGE SCALE GENOMIC DNA]</scope>
    <source>
        <strain evidence="1 2">BT439</strain>
    </source>
</reference>
<name>A0A931FHX9_9BACT</name>
<dbReference type="RefSeq" id="WP_196285849.1">
    <property type="nucleotide sequence ID" value="NZ_JADQDP010000002.1"/>
</dbReference>
<keyword evidence="2" id="KW-1185">Reference proteome</keyword>
<dbReference type="InterPro" id="IPR008969">
    <property type="entry name" value="CarboxyPept-like_regulatory"/>
</dbReference>
<dbReference type="Pfam" id="PF13715">
    <property type="entry name" value="CarbopepD_reg_2"/>
    <property type="match status" value="1"/>
</dbReference>
<dbReference type="GO" id="GO:0004180">
    <property type="term" value="F:carboxypeptidase activity"/>
    <property type="evidence" value="ECO:0007669"/>
    <property type="project" value="UniProtKB-KW"/>
</dbReference>
<dbReference type="EMBL" id="JADQDP010000002">
    <property type="protein sequence ID" value="MBF9141492.1"/>
    <property type="molecule type" value="Genomic_DNA"/>
</dbReference>
<dbReference type="Gene3D" id="2.60.40.1120">
    <property type="entry name" value="Carboxypeptidase-like, regulatory domain"/>
    <property type="match status" value="1"/>
</dbReference>
<evidence type="ECO:0000313" key="2">
    <source>
        <dbReference type="Proteomes" id="UP000645610"/>
    </source>
</evidence>
<dbReference type="SUPFAM" id="SSF49464">
    <property type="entry name" value="Carboxypeptidase regulatory domain-like"/>
    <property type="match status" value="2"/>
</dbReference>
<keyword evidence="1" id="KW-0121">Carboxypeptidase</keyword>
<sequence length="352" mass="37757">MVTIPKPCAANWDNMSPTAAGRHCHSCQTEVVDFTRMSEAEVLAFLAARRGPVCAFIAAPAVPAVGFSFGRAQGPRRWLLAAMTLLSGQPVAALRLPSPLPAEVLVRQNPAQAIITIRGVVLDDSLNVPLASAPVYIDKTPYGVITNERGEFSVTLPANWEPVKAGSVTLRIARRPFALLEKTVVVSVKGEPAPAPVVIRQLSVPQRGFLKGKADAEGPPAPVPGALFSLAASRAAITIRGVVVDDSLQLPVPGAEVFIDGTKYGTVANGQGEFKLTFARDWKVLEQRQLVLRFTAGHFVFMPKYVPLDINRPPTARLEVRLLSTLGRGGIMGKIARTRPPVRPPRPHKSSS</sequence>
<keyword evidence="1" id="KW-0378">Hydrolase</keyword>
<proteinExistence type="predicted"/>
<accession>A0A931FHX9</accession>
<evidence type="ECO:0000313" key="1">
    <source>
        <dbReference type="EMBL" id="MBF9141492.1"/>
    </source>
</evidence>
<organism evidence="1 2">
    <name type="scientific">Hymenobacter properus</name>
    <dbReference type="NCBI Taxonomy" id="2791026"/>
    <lineage>
        <taxon>Bacteria</taxon>
        <taxon>Pseudomonadati</taxon>
        <taxon>Bacteroidota</taxon>
        <taxon>Cytophagia</taxon>
        <taxon>Cytophagales</taxon>
        <taxon>Hymenobacteraceae</taxon>
        <taxon>Hymenobacter</taxon>
    </lineage>
</organism>
<comment type="caution">
    <text evidence="1">The sequence shown here is derived from an EMBL/GenBank/DDBJ whole genome shotgun (WGS) entry which is preliminary data.</text>
</comment>
<dbReference type="AlphaFoldDB" id="A0A931FHX9"/>
<keyword evidence="1" id="KW-0645">Protease</keyword>